<evidence type="ECO:0000256" key="1">
    <source>
        <dbReference type="SAM" id="MobiDB-lite"/>
    </source>
</evidence>
<organism evidence="2 3">
    <name type="scientific">Spirodela intermedia</name>
    <name type="common">Intermediate duckweed</name>
    <dbReference type="NCBI Taxonomy" id="51605"/>
    <lineage>
        <taxon>Eukaryota</taxon>
        <taxon>Viridiplantae</taxon>
        <taxon>Streptophyta</taxon>
        <taxon>Embryophyta</taxon>
        <taxon>Tracheophyta</taxon>
        <taxon>Spermatophyta</taxon>
        <taxon>Magnoliopsida</taxon>
        <taxon>Liliopsida</taxon>
        <taxon>Araceae</taxon>
        <taxon>Lemnoideae</taxon>
        <taxon>Spirodela</taxon>
    </lineage>
</organism>
<name>A0ABN7EC13_SPIIN</name>
<evidence type="ECO:0000313" key="3">
    <source>
        <dbReference type="Proteomes" id="UP001189122"/>
    </source>
</evidence>
<proteinExistence type="predicted"/>
<comment type="caution">
    <text evidence="2">The sequence shown here is derived from an EMBL/GenBank/DDBJ whole genome shotgun (WGS) entry which is preliminary data.</text>
</comment>
<dbReference type="Proteomes" id="UP001189122">
    <property type="component" value="Unassembled WGS sequence"/>
</dbReference>
<evidence type="ECO:0000313" key="2">
    <source>
        <dbReference type="EMBL" id="CAA6675443.1"/>
    </source>
</evidence>
<protein>
    <submittedName>
        <fullName evidence="2">Uncharacterized protein</fullName>
    </submittedName>
</protein>
<gene>
    <name evidence="2" type="ORF">SI7747_UN021785</name>
</gene>
<feature type="region of interest" description="Disordered" evidence="1">
    <location>
        <begin position="17"/>
        <end position="41"/>
    </location>
</feature>
<keyword evidence="3" id="KW-1185">Reference proteome</keyword>
<feature type="compositionally biased region" description="Polar residues" evidence="1">
    <location>
        <begin position="17"/>
        <end position="32"/>
    </location>
</feature>
<reference evidence="3" key="1">
    <citation type="journal article" date="2020" name="Sci. Rep.">
        <title>Chromosome-scale genome assembly for the duckweed Spirodela intermedia, integrating cytogenetic maps, PacBio and Oxford Nanopore libraries.</title>
        <authorList>
            <person name="Hoang P.T.N."/>
            <person name="Fiebig A."/>
            <person name="Novak P."/>
            <person name="Macas J."/>
            <person name="Cao H.X."/>
            <person name="Stepanenko A."/>
            <person name="Chen G."/>
            <person name="Borisjuk N."/>
            <person name="Scholz U."/>
            <person name="Schubert I."/>
        </authorList>
    </citation>
    <scope>NUCLEOTIDE SEQUENCE [LARGE SCALE GENOMIC DNA]</scope>
</reference>
<dbReference type="EMBL" id="CACRZD030000313">
    <property type="protein sequence ID" value="CAA6675443.1"/>
    <property type="molecule type" value="Genomic_DNA"/>
</dbReference>
<accession>A0ABN7EC13</accession>
<sequence length="73" mass="8315">MDVEDLVRIALDGIKSGSSWSPATRWGPSSPSRRPAGLRRARDAPHRAFILHGWYSTIVKWNAQQRRKAEKMT</sequence>